<organism evidence="2 3">
    <name type="scientific">Brassica rapa subsp. trilocularis</name>
    <dbReference type="NCBI Taxonomy" id="1813537"/>
    <lineage>
        <taxon>Eukaryota</taxon>
        <taxon>Viridiplantae</taxon>
        <taxon>Streptophyta</taxon>
        <taxon>Embryophyta</taxon>
        <taxon>Tracheophyta</taxon>
        <taxon>Spermatophyta</taxon>
        <taxon>Magnoliopsida</taxon>
        <taxon>eudicotyledons</taxon>
        <taxon>Gunneridae</taxon>
        <taxon>Pentapetalae</taxon>
        <taxon>rosids</taxon>
        <taxon>malvids</taxon>
        <taxon>Brassicales</taxon>
        <taxon>Brassicaceae</taxon>
        <taxon>Brassiceae</taxon>
        <taxon>Brassica</taxon>
    </lineage>
</organism>
<gene>
    <name evidence="2" type="primary">A07p032740.1_BraROA</name>
    <name evidence="2" type="ORF">IGI04_027749</name>
</gene>
<keyword evidence="1" id="KW-1133">Transmembrane helix</keyword>
<dbReference type="SUPFAM" id="SSF56784">
    <property type="entry name" value="HAD-like"/>
    <property type="match status" value="1"/>
</dbReference>
<evidence type="ECO:0000256" key="1">
    <source>
        <dbReference type="SAM" id="Phobius"/>
    </source>
</evidence>
<dbReference type="Gene3D" id="3.40.50.1000">
    <property type="entry name" value="HAD superfamily/HAD-like"/>
    <property type="match status" value="1"/>
</dbReference>
<accession>A0ABQ7L012</accession>
<comment type="caution">
    <text evidence="2">The sequence shown here is derived from an EMBL/GenBank/DDBJ whole genome shotgun (WGS) entry which is preliminary data.</text>
</comment>
<dbReference type="PANTHER" id="PTHR43611:SF3">
    <property type="entry name" value="FLAVIN MONONUCLEOTIDE HYDROLASE 1, CHLOROPLATIC"/>
    <property type="match status" value="1"/>
</dbReference>
<name>A0ABQ7L012_BRACM</name>
<dbReference type="CDD" id="cd02603">
    <property type="entry name" value="HAD_sEH-N_like"/>
    <property type="match status" value="1"/>
</dbReference>
<dbReference type="SFLD" id="SFLDS00003">
    <property type="entry name" value="Haloacid_Dehalogenase"/>
    <property type="match status" value="1"/>
</dbReference>
<dbReference type="SFLD" id="SFLDG01129">
    <property type="entry name" value="C1.5:_HAD__Beta-PGM__Phosphata"/>
    <property type="match status" value="1"/>
</dbReference>
<dbReference type="InterPro" id="IPR023214">
    <property type="entry name" value="HAD_sf"/>
</dbReference>
<keyword evidence="1" id="KW-0472">Membrane</keyword>
<dbReference type="InterPro" id="IPR006439">
    <property type="entry name" value="HAD-SF_hydro_IA"/>
</dbReference>
<proteinExistence type="predicted"/>
<feature type="transmembrane region" description="Helical" evidence="1">
    <location>
        <begin position="12"/>
        <end position="33"/>
    </location>
</feature>
<keyword evidence="1" id="KW-0812">Transmembrane</keyword>
<keyword evidence="3" id="KW-1185">Reference proteome</keyword>
<reference evidence="2 3" key="1">
    <citation type="submission" date="2021-03" db="EMBL/GenBank/DDBJ databases">
        <authorList>
            <person name="King G.J."/>
            <person name="Bancroft I."/>
            <person name="Baten A."/>
            <person name="Bloomfield J."/>
            <person name="Borpatragohain P."/>
            <person name="He Z."/>
            <person name="Irish N."/>
            <person name="Irwin J."/>
            <person name="Liu K."/>
            <person name="Mauleon R.P."/>
            <person name="Moore J."/>
            <person name="Morris R."/>
            <person name="Ostergaard L."/>
            <person name="Wang B."/>
            <person name="Wells R."/>
        </authorList>
    </citation>
    <scope>NUCLEOTIDE SEQUENCE [LARGE SCALE GENOMIC DNA]</scope>
    <source>
        <strain evidence="2">R-o-18</strain>
        <tissue evidence="2">Leaf</tissue>
    </source>
</reference>
<dbReference type="PANTHER" id="PTHR43611">
    <property type="entry name" value="ALPHA-D-GLUCOSE 1-PHOSPHATE PHOSPHATASE"/>
    <property type="match status" value="1"/>
</dbReference>
<dbReference type="InterPro" id="IPR036412">
    <property type="entry name" value="HAD-like_sf"/>
</dbReference>
<dbReference type="EMBL" id="JADBGQ010000009">
    <property type="protein sequence ID" value="KAG5379907.1"/>
    <property type="molecule type" value="Genomic_DNA"/>
</dbReference>
<evidence type="ECO:0000313" key="2">
    <source>
        <dbReference type="EMBL" id="KAG5379907.1"/>
    </source>
</evidence>
<protein>
    <recommendedName>
        <fullName evidence="4">FCP1 homology domain-containing protein</fullName>
    </recommendedName>
</protein>
<evidence type="ECO:0000313" key="3">
    <source>
        <dbReference type="Proteomes" id="UP000823674"/>
    </source>
</evidence>
<dbReference type="NCBIfam" id="TIGR01509">
    <property type="entry name" value="HAD-SF-IA-v3"/>
    <property type="match status" value="1"/>
</dbReference>
<dbReference type="Proteomes" id="UP000823674">
    <property type="component" value="Chromosome A07"/>
</dbReference>
<dbReference type="Pfam" id="PF00702">
    <property type="entry name" value="Hydrolase"/>
    <property type="match status" value="1"/>
</dbReference>
<sequence length="279" mass="32022">MTWTNQLSPIRFYQNAAFSHVWPFLIAMMMAMIGSNKAFLMSTTAAATATAMNTLFNSKPNVIEKKLNRASVSYEAPKRKLPVLLFDVMDTIVRDPFYQDIPAFFGMPMKELLECKHPTAWIEFEKGMIDEDELARKFFIDGREFDLEGLKDCIRSGYSYLDGMQELLQTLRDDNFEIHAFTNYPIWYKMIEDKLKLSAYLSWTFCSCNTGKRKPDPEFYLEVVEHLGVEPCDCVFIDDRPSNVKCAVEIGMRGLCFENADSLLKDLSQLGVNVSLPNI</sequence>
<evidence type="ECO:0008006" key="4">
    <source>
        <dbReference type="Google" id="ProtNLM"/>
    </source>
</evidence>